<dbReference type="EMBL" id="JAACXV010000352">
    <property type="protein sequence ID" value="KAF7279632.1"/>
    <property type="molecule type" value="Genomic_DNA"/>
</dbReference>
<reference evidence="2" key="1">
    <citation type="submission" date="2020-08" db="EMBL/GenBank/DDBJ databases">
        <title>Genome sequencing and assembly of the red palm weevil Rhynchophorus ferrugineus.</title>
        <authorList>
            <person name="Dias G.B."/>
            <person name="Bergman C.M."/>
            <person name="Manee M."/>
        </authorList>
    </citation>
    <scope>NUCLEOTIDE SEQUENCE</scope>
    <source>
        <strain evidence="2">AA-2017</strain>
        <tissue evidence="2">Whole larva</tissue>
    </source>
</reference>
<proteinExistence type="predicted"/>
<feature type="region of interest" description="Disordered" evidence="1">
    <location>
        <begin position="82"/>
        <end position="122"/>
    </location>
</feature>
<dbReference type="Proteomes" id="UP000625711">
    <property type="component" value="Unassembled WGS sequence"/>
</dbReference>
<gene>
    <name evidence="2" type="ORF">GWI33_006951</name>
</gene>
<comment type="caution">
    <text evidence="2">The sequence shown here is derived from an EMBL/GenBank/DDBJ whole genome shotgun (WGS) entry which is preliminary data.</text>
</comment>
<organism evidence="2 3">
    <name type="scientific">Rhynchophorus ferrugineus</name>
    <name type="common">Red palm weevil</name>
    <name type="synonym">Curculio ferrugineus</name>
    <dbReference type="NCBI Taxonomy" id="354439"/>
    <lineage>
        <taxon>Eukaryota</taxon>
        <taxon>Metazoa</taxon>
        <taxon>Ecdysozoa</taxon>
        <taxon>Arthropoda</taxon>
        <taxon>Hexapoda</taxon>
        <taxon>Insecta</taxon>
        <taxon>Pterygota</taxon>
        <taxon>Neoptera</taxon>
        <taxon>Endopterygota</taxon>
        <taxon>Coleoptera</taxon>
        <taxon>Polyphaga</taxon>
        <taxon>Cucujiformia</taxon>
        <taxon>Curculionidae</taxon>
        <taxon>Dryophthorinae</taxon>
        <taxon>Rhynchophorus</taxon>
    </lineage>
</organism>
<protein>
    <submittedName>
        <fullName evidence="2">Uncharacterized protein</fullName>
    </submittedName>
</protein>
<dbReference type="AlphaFoldDB" id="A0A834IE68"/>
<feature type="compositionally biased region" description="Polar residues" evidence="1">
    <location>
        <begin position="107"/>
        <end position="116"/>
    </location>
</feature>
<name>A0A834IE68_RHYFE</name>
<evidence type="ECO:0000313" key="3">
    <source>
        <dbReference type="Proteomes" id="UP000625711"/>
    </source>
</evidence>
<accession>A0A834IE68</accession>
<sequence>MYNKNIIITLSNNQQFKSLLNQNDTGQRVTNSKLKGKFDLKKHFHQKYIQNGPNDTSQRSSSLKNDMLQHAIQPNRVNMQYNNASETNSKTKSPTQGECGDDALLISNESSDSPISNGRVPPLLNRLPQKIFYRPFSKHNSHLEANSVPNDINSYKFGK</sequence>
<feature type="compositionally biased region" description="Polar residues" evidence="1">
    <location>
        <begin position="82"/>
        <end position="96"/>
    </location>
</feature>
<keyword evidence="3" id="KW-1185">Reference proteome</keyword>
<evidence type="ECO:0000256" key="1">
    <source>
        <dbReference type="SAM" id="MobiDB-lite"/>
    </source>
</evidence>
<evidence type="ECO:0000313" key="2">
    <source>
        <dbReference type="EMBL" id="KAF7279632.1"/>
    </source>
</evidence>